<dbReference type="EMBL" id="QUTC01007202">
    <property type="protein sequence ID" value="RHY48630.1"/>
    <property type="molecule type" value="Genomic_DNA"/>
</dbReference>
<dbReference type="AlphaFoldDB" id="A0A397CRL7"/>
<dbReference type="EMBL" id="QUTD01011623">
    <property type="protein sequence ID" value="RHY39611.1"/>
    <property type="molecule type" value="Genomic_DNA"/>
</dbReference>
<evidence type="ECO:0000256" key="1">
    <source>
        <dbReference type="SAM" id="MobiDB-lite"/>
    </source>
</evidence>
<protein>
    <submittedName>
        <fullName evidence="6">Uncharacterized protein</fullName>
    </submittedName>
</protein>
<name>A0A397CRL7_APHAT</name>
<accession>A0A397CRL7</accession>
<comment type="caution">
    <text evidence="6">The sequence shown here is derived from an EMBL/GenBank/DDBJ whole genome shotgun (WGS) entry which is preliminary data.</text>
</comment>
<evidence type="ECO:0000313" key="2">
    <source>
        <dbReference type="EMBL" id="RHY03369.1"/>
    </source>
</evidence>
<evidence type="ECO:0000313" key="15">
    <source>
        <dbReference type="Proteomes" id="UP000286510"/>
    </source>
</evidence>
<dbReference type="Proteomes" id="UP000286510">
    <property type="component" value="Unassembled WGS sequence"/>
</dbReference>
<sequence>MSVILTSVSFVRSLVVLDGRAASVLEIALGGHQADGNQGFDDSNSEPYSIESPRDDIHQNHRTAYDFDDSIEDEFAHFSNLYSQHHLLLLTDLDLDDYNCVVEI</sequence>
<proteinExistence type="predicted"/>
<evidence type="ECO:0000313" key="5">
    <source>
        <dbReference type="EMBL" id="RHY47330.1"/>
    </source>
</evidence>
<evidence type="ECO:0000313" key="4">
    <source>
        <dbReference type="EMBL" id="RHY39611.1"/>
    </source>
</evidence>
<evidence type="ECO:0000313" key="11">
    <source>
        <dbReference type="Proteomes" id="UP000266196"/>
    </source>
</evidence>
<dbReference type="EMBL" id="QUSZ01003982">
    <property type="protein sequence ID" value="RHY16411.1"/>
    <property type="molecule type" value="Genomic_DNA"/>
</dbReference>
<evidence type="ECO:0000313" key="13">
    <source>
        <dbReference type="Proteomes" id="UP000266643"/>
    </source>
</evidence>
<dbReference type="Proteomes" id="UP000283543">
    <property type="component" value="Unassembled WGS sequence"/>
</dbReference>
<dbReference type="EMBL" id="QUTA01008534">
    <property type="protein sequence ID" value="RHY03369.1"/>
    <property type="molecule type" value="Genomic_DNA"/>
</dbReference>
<evidence type="ECO:0000313" key="12">
    <source>
        <dbReference type="Proteomes" id="UP000266239"/>
    </source>
</evidence>
<dbReference type="EMBL" id="QUTF01013022">
    <property type="protein sequence ID" value="RHZ20120.1"/>
    <property type="molecule type" value="Genomic_DNA"/>
</dbReference>
<dbReference type="Proteomes" id="UP000265427">
    <property type="component" value="Unassembled WGS sequence"/>
</dbReference>
<evidence type="ECO:0000313" key="10">
    <source>
        <dbReference type="Proteomes" id="UP000265716"/>
    </source>
</evidence>
<evidence type="ECO:0000313" key="9">
    <source>
        <dbReference type="Proteomes" id="UP000265427"/>
    </source>
</evidence>
<gene>
    <name evidence="2" type="ORF">DYB25_011120</name>
    <name evidence="8" type="ORF">DYB26_004328</name>
    <name evidence="4" type="ORF">DYB30_010540</name>
    <name evidence="7" type="ORF">DYB31_007490</name>
    <name evidence="5" type="ORF">DYB34_010206</name>
    <name evidence="3" type="ORF">DYB36_010311</name>
    <name evidence="6" type="ORF">DYB38_013452</name>
</gene>
<evidence type="ECO:0000313" key="7">
    <source>
        <dbReference type="EMBL" id="RHZ08969.1"/>
    </source>
</evidence>
<evidence type="ECO:0000313" key="6">
    <source>
        <dbReference type="EMBL" id="RHY48630.1"/>
    </source>
</evidence>
<dbReference type="VEuPathDB" id="FungiDB:H257_14677"/>
<dbReference type="Proteomes" id="UP000266196">
    <property type="component" value="Unassembled WGS sequence"/>
</dbReference>
<evidence type="ECO:0000313" key="3">
    <source>
        <dbReference type="EMBL" id="RHY16411.1"/>
    </source>
</evidence>
<feature type="region of interest" description="Disordered" evidence="1">
    <location>
        <begin position="35"/>
        <end position="55"/>
    </location>
</feature>
<dbReference type="EMBL" id="QUTB01007111">
    <property type="protein sequence ID" value="RHY47330.1"/>
    <property type="molecule type" value="Genomic_DNA"/>
</dbReference>
<dbReference type="Proteomes" id="UP000265716">
    <property type="component" value="Unassembled WGS sequence"/>
</dbReference>
<dbReference type="VEuPathDB" id="FungiDB:H257_15608"/>
<organism evidence="6 10">
    <name type="scientific">Aphanomyces astaci</name>
    <name type="common">Crayfish plague agent</name>
    <dbReference type="NCBI Taxonomy" id="112090"/>
    <lineage>
        <taxon>Eukaryota</taxon>
        <taxon>Sar</taxon>
        <taxon>Stramenopiles</taxon>
        <taxon>Oomycota</taxon>
        <taxon>Saprolegniomycetes</taxon>
        <taxon>Saprolegniales</taxon>
        <taxon>Verrucalvaceae</taxon>
        <taxon>Aphanomyces</taxon>
    </lineage>
</organism>
<evidence type="ECO:0000313" key="8">
    <source>
        <dbReference type="EMBL" id="RHZ20120.1"/>
    </source>
</evidence>
<dbReference type="EMBL" id="QUTE01011735">
    <property type="protein sequence ID" value="RHZ08969.1"/>
    <property type="molecule type" value="Genomic_DNA"/>
</dbReference>
<reference evidence="9 10" key="1">
    <citation type="submission" date="2018-08" db="EMBL/GenBank/DDBJ databases">
        <title>Aphanomyces genome sequencing and annotation.</title>
        <authorList>
            <person name="Minardi D."/>
            <person name="Oidtmann B."/>
            <person name="Van Der Giezen M."/>
            <person name="Studholme D.J."/>
        </authorList>
    </citation>
    <scope>NUCLEOTIDE SEQUENCE [LARGE SCALE GENOMIC DNA]</scope>
    <source>
        <strain evidence="7 11">197901</strain>
        <strain evidence="4 13">D2</strain>
        <strain evidence="8 15">FDL457</strain>
        <strain evidence="3 9">Kv</strain>
        <strain evidence="6 10">SA</strain>
        <strain evidence="5 14">Si</strain>
        <strain evidence="2 12">Yx</strain>
    </source>
</reference>
<dbReference type="Proteomes" id="UP000266643">
    <property type="component" value="Unassembled WGS sequence"/>
</dbReference>
<evidence type="ECO:0000313" key="14">
    <source>
        <dbReference type="Proteomes" id="UP000283543"/>
    </source>
</evidence>
<dbReference type="Proteomes" id="UP000266239">
    <property type="component" value="Unassembled WGS sequence"/>
</dbReference>